<dbReference type="VEuPathDB" id="VectorBase:BGLB033119"/>
<dbReference type="Gene3D" id="1.20.1070.10">
    <property type="entry name" value="Rhodopsin 7-helix transmembrane proteins"/>
    <property type="match status" value="2"/>
</dbReference>
<organism evidence="12 13">
    <name type="scientific">Biomphalaria glabrata</name>
    <name type="common">Bloodfluke planorb</name>
    <name type="synonym">Freshwater snail</name>
    <dbReference type="NCBI Taxonomy" id="6526"/>
    <lineage>
        <taxon>Eukaryota</taxon>
        <taxon>Metazoa</taxon>
        <taxon>Spiralia</taxon>
        <taxon>Lophotrochozoa</taxon>
        <taxon>Mollusca</taxon>
        <taxon>Gastropoda</taxon>
        <taxon>Heterobranchia</taxon>
        <taxon>Euthyneura</taxon>
        <taxon>Panpulmonata</taxon>
        <taxon>Hygrophila</taxon>
        <taxon>Lymnaeoidea</taxon>
        <taxon>Planorbidae</taxon>
        <taxon>Biomphalaria</taxon>
    </lineage>
</organism>
<sequence length="573" mass="62879">MRRPTVEELGCLVYNSTVGRLNCLNDVKARLYLPVTVFLGVLIVVGTIGNATVCLVYCKRRTRVSSHYFILYLAALDLVTCVVGMPTEIADLVLPYTFDSPWACKVLRFTHSSTIIASSTILIEVAFDRYYRICQLGRQFTANKARLLCVGAVVLGLVCSWPTFILFGRKTVIRNLNGHVLKGTDCTTDDSMRKTVYPTIYYVFLFSLFGVTIMFFAVLYSKIGLTILGRKRVHMGSVTSSTSSDKALLRAGSRKENVPEATSSDLSSEQDEGLGGSTASGNSNGNNSNPGSANVSNATSTTTLASAIFGSVKRHQGKCGKLEDTSRWFNPNLPTKPGAVAANGNDVTNGSVANQGFADIKTVSGDFPVLPLGTGQLLIESNKNVMELVTSNPSVAHLVGSAVLSKPPNRQVSRTRVFTRQVHYNPTQHRPQQQHNFDTTDEEDNVPQHKSRKQAAKENSVPKAPQRQIRVGKTTTVLFAVTLAYILSFLPYLTVMVLRSVIKDLEENLSPVGELAYKLCVKSFFINNAINPLIYSFLNQTFRQDARLMLRKCCGTNKRTSPRVRTHPAPDAV</sequence>
<dbReference type="Proteomes" id="UP000076420">
    <property type="component" value="Unassembled WGS sequence"/>
</dbReference>
<feature type="transmembrane region" description="Helical" evidence="10">
    <location>
        <begin position="69"/>
        <end position="89"/>
    </location>
</feature>
<keyword evidence="6 8" id="KW-0675">Receptor</keyword>
<feature type="transmembrane region" description="Helical" evidence="10">
    <location>
        <begin position="31"/>
        <end position="57"/>
    </location>
</feature>
<evidence type="ECO:0000313" key="12">
    <source>
        <dbReference type="EnsemblMetazoa" id="BGLB033119-PA"/>
    </source>
</evidence>
<dbReference type="CDD" id="cd00637">
    <property type="entry name" value="7tm_classA_rhodopsin-like"/>
    <property type="match status" value="2"/>
</dbReference>
<evidence type="ECO:0000256" key="2">
    <source>
        <dbReference type="ARBA" id="ARBA00022692"/>
    </source>
</evidence>
<evidence type="ECO:0000256" key="9">
    <source>
        <dbReference type="SAM" id="MobiDB-lite"/>
    </source>
</evidence>
<keyword evidence="7 8" id="KW-0807">Transducer</keyword>
<evidence type="ECO:0000256" key="5">
    <source>
        <dbReference type="ARBA" id="ARBA00023136"/>
    </source>
</evidence>
<dbReference type="PROSITE" id="PS50262">
    <property type="entry name" value="G_PROTEIN_RECEP_F1_2"/>
    <property type="match status" value="1"/>
</dbReference>
<dbReference type="Pfam" id="PF00001">
    <property type="entry name" value="7tm_1"/>
    <property type="match status" value="1"/>
</dbReference>
<dbReference type="PANTHER" id="PTHR24238:SF47">
    <property type="entry name" value="ECDYSTEROIDS_DOPAMINE RECEPTOR-RELATED"/>
    <property type="match status" value="1"/>
</dbReference>
<evidence type="ECO:0000313" key="13">
    <source>
        <dbReference type="Proteomes" id="UP000076420"/>
    </source>
</evidence>
<evidence type="ECO:0000256" key="7">
    <source>
        <dbReference type="ARBA" id="ARBA00023224"/>
    </source>
</evidence>
<comment type="subcellular location">
    <subcellularLocation>
        <location evidence="1">Membrane</location>
        <topology evidence="1">Multi-pass membrane protein</topology>
    </subcellularLocation>
</comment>
<keyword evidence="4 8" id="KW-0297">G-protein coupled receptor</keyword>
<dbReference type="AlphaFoldDB" id="A0A2C9LN84"/>
<dbReference type="GO" id="GO:0004930">
    <property type="term" value="F:G protein-coupled receptor activity"/>
    <property type="evidence" value="ECO:0007669"/>
    <property type="project" value="UniProtKB-KW"/>
</dbReference>
<keyword evidence="3 10" id="KW-1133">Transmembrane helix</keyword>
<feature type="transmembrane region" description="Helical" evidence="10">
    <location>
        <begin position="109"/>
        <end position="127"/>
    </location>
</feature>
<evidence type="ECO:0000256" key="6">
    <source>
        <dbReference type="ARBA" id="ARBA00023170"/>
    </source>
</evidence>
<name>A0A2C9LN84_BIOGL</name>
<dbReference type="KEGG" id="bgt:106079180"/>
<evidence type="ECO:0000256" key="4">
    <source>
        <dbReference type="ARBA" id="ARBA00023040"/>
    </source>
</evidence>
<dbReference type="VEuPathDB" id="VectorBase:BGLAX_033500"/>
<evidence type="ECO:0000256" key="3">
    <source>
        <dbReference type="ARBA" id="ARBA00022989"/>
    </source>
</evidence>
<protein>
    <recommendedName>
        <fullName evidence="11">G-protein coupled receptors family 1 profile domain-containing protein</fullName>
    </recommendedName>
</protein>
<dbReference type="STRING" id="6526.A0A2C9LN84"/>
<feature type="compositionally biased region" description="Polar residues" evidence="9">
    <location>
        <begin position="423"/>
        <end position="437"/>
    </location>
</feature>
<dbReference type="InterPro" id="IPR000276">
    <property type="entry name" value="GPCR_Rhodpsn"/>
</dbReference>
<gene>
    <name evidence="12" type="primary">106079180</name>
</gene>
<evidence type="ECO:0000259" key="11">
    <source>
        <dbReference type="PROSITE" id="PS50262"/>
    </source>
</evidence>
<reference evidence="12" key="1">
    <citation type="submission" date="2020-05" db="UniProtKB">
        <authorList>
            <consortium name="EnsemblMetazoa"/>
        </authorList>
    </citation>
    <scope>IDENTIFICATION</scope>
    <source>
        <strain evidence="12">BB02</strain>
    </source>
</reference>
<feature type="region of interest" description="Disordered" evidence="9">
    <location>
        <begin position="423"/>
        <end position="467"/>
    </location>
</feature>
<proteinExistence type="inferred from homology"/>
<feature type="transmembrane region" description="Helical" evidence="10">
    <location>
        <begin position="476"/>
        <end position="495"/>
    </location>
</feature>
<dbReference type="OrthoDB" id="5969463at2759"/>
<dbReference type="EnsemblMetazoa" id="BGLB033119-RA">
    <property type="protein sequence ID" value="BGLB033119-PA"/>
    <property type="gene ID" value="BGLB033119"/>
</dbReference>
<keyword evidence="5 10" id="KW-0472">Membrane</keyword>
<evidence type="ECO:0000256" key="10">
    <source>
        <dbReference type="SAM" id="Phobius"/>
    </source>
</evidence>
<feature type="domain" description="G-protein coupled receptors family 1 profile" evidence="11">
    <location>
        <begin position="49"/>
        <end position="535"/>
    </location>
</feature>
<dbReference type="PRINTS" id="PR00237">
    <property type="entry name" value="GPCRRHODOPSN"/>
</dbReference>
<feature type="compositionally biased region" description="Low complexity" evidence="9">
    <location>
        <begin position="279"/>
        <end position="297"/>
    </location>
</feature>
<dbReference type="PANTHER" id="PTHR24238">
    <property type="entry name" value="G-PROTEIN COUPLED RECEPTOR"/>
    <property type="match status" value="1"/>
</dbReference>
<evidence type="ECO:0000256" key="8">
    <source>
        <dbReference type="RuleBase" id="RU000688"/>
    </source>
</evidence>
<evidence type="ECO:0000256" key="1">
    <source>
        <dbReference type="ARBA" id="ARBA00004141"/>
    </source>
</evidence>
<dbReference type="SUPFAM" id="SSF81321">
    <property type="entry name" value="Family A G protein-coupled receptor-like"/>
    <property type="match status" value="1"/>
</dbReference>
<keyword evidence="2 8" id="KW-0812">Transmembrane</keyword>
<dbReference type="InterPro" id="IPR017452">
    <property type="entry name" value="GPCR_Rhodpsn_7TM"/>
</dbReference>
<dbReference type="PROSITE" id="PS00237">
    <property type="entry name" value="G_PROTEIN_RECEP_F1_1"/>
    <property type="match status" value="1"/>
</dbReference>
<feature type="region of interest" description="Disordered" evidence="9">
    <location>
        <begin position="246"/>
        <end position="297"/>
    </location>
</feature>
<accession>A0A2C9LN84</accession>
<feature type="transmembrane region" description="Helical" evidence="10">
    <location>
        <begin position="147"/>
        <end position="167"/>
    </location>
</feature>
<dbReference type="GO" id="GO:0016020">
    <property type="term" value="C:membrane"/>
    <property type="evidence" value="ECO:0007669"/>
    <property type="project" value="UniProtKB-SubCell"/>
</dbReference>
<feature type="transmembrane region" description="Helical" evidence="10">
    <location>
        <begin position="200"/>
        <end position="221"/>
    </location>
</feature>
<comment type="similarity">
    <text evidence="8">Belongs to the G-protein coupled receptor 1 family.</text>
</comment>